<dbReference type="Pfam" id="PF00410">
    <property type="entry name" value="Ribosomal_S8"/>
    <property type="match status" value="1"/>
</dbReference>
<dbReference type="EMBL" id="QUNR01000002">
    <property type="protein sequence ID" value="REH38651.1"/>
    <property type="molecule type" value="Genomic_DNA"/>
</dbReference>
<evidence type="ECO:0000256" key="3">
    <source>
        <dbReference type="ARBA" id="ARBA00023274"/>
    </source>
</evidence>
<evidence type="ECO:0000256" key="5">
    <source>
        <dbReference type="ARBA" id="ARBA00046740"/>
    </source>
</evidence>
<accession>A0A3E0H525</accession>
<dbReference type="Proteomes" id="UP000256774">
    <property type="component" value="Unassembled WGS sequence"/>
</dbReference>
<dbReference type="InterPro" id="IPR047863">
    <property type="entry name" value="Ribosomal_uS8_CS"/>
</dbReference>
<dbReference type="Gene3D" id="3.30.1490.10">
    <property type="match status" value="1"/>
</dbReference>
<organism evidence="8 9">
    <name type="scientific">Paraperlucidibaca baekdonensis</name>
    <dbReference type="NCBI Taxonomy" id="748120"/>
    <lineage>
        <taxon>Bacteria</taxon>
        <taxon>Pseudomonadati</taxon>
        <taxon>Pseudomonadota</taxon>
        <taxon>Gammaproteobacteria</taxon>
        <taxon>Moraxellales</taxon>
        <taxon>Moraxellaceae</taxon>
        <taxon>Paraperlucidibaca</taxon>
    </lineage>
</organism>
<sequence length="130" mass="13737">MSMQDTVADMLTRIRNAQRAGKPSVGMPSSKLKVSLANVLQSEGYVSGSAVSEGPKPVLTVTLKYFEGKPVIEEIKRVSRPGLRIYKGANDLPRVKQGLGVLLVSTNKGIMTDRAARAAGVGGEVIALVS</sequence>
<dbReference type="RefSeq" id="WP_116207687.1">
    <property type="nucleotide sequence ID" value="NZ_QUNR01000002.1"/>
</dbReference>
<evidence type="ECO:0000256" key="7">
    <source>
        <dbReference type="RuleBase" id="RU003660"/>
    </source>
</evidence>
<proteinExistence type="inferred from homology"/>
<evidence type="ECO:0000256" key="6">
    <source>
        <dbReference type="HAMAP-Rule" id="MF_01302"/>
    </source>
</evidence>
<keyword evidence="3 6" id="KW-0687">Ribonucleoprotein</keyword>
<gene>
    <name evidence="6" type="primary">rpsH</name>
    <name evidence="8" type="ORF">DFR26_0809</name>
</gene>
<keyword evidence="2 6" id="KW-0689">Ribosomal protein</keyword>
<dbReference type="GO" id="GO:0019843">
    <property type="term" value="F:rRNA binding"/>
    <property type="evidence" value="ECO:0007669"/>
    <property type="project" value="UniProtKB-UniRule"/>
</dbReference>
<evidence type="ECO:0000256" key="1">
    <source>
        <dbReference type="ARBA" id="ARBA00006471"/>
    </source>
</evidence>
<evidence type="ECO:0000256" key="4">
    <source>
        <dbReference type="ARBA" id="ARBA00035258"/>
    </source>
</evidence>
<dbReference type="GO" id="GO:0003735">
    <property type="term" value="F:structural constituent of ribosome"/>
    <property type="evidence" value="ECO:0007669"/>
    <property type="project" value="InterPro"/>
</dbReference>
<dbReference type="GO" id="GO:0006412">
    <property type="term" value="P:translation"/>
    <property type="evidence" value="ECO:0007669"/>
    <property type="project" value="UniProtKB-UniRule"/>
</dbReference>
<dbReference type="InterPro" id="IPR035987">
    <property type="entry name" value="Ribosomal_uS8_sf"/>
</dbReference>
<dbReference type="GO" id="GO:0005737">
    <property type="term" value="C:cytoplasm"/>
    <property type="evidence" value="ECO:0007669"/>
    <property type="project" value="UniProtKB-ARBA"/>
</dbReference>
<reference evidence="8 9" key="1">
    <citation type="submission" date="2018-08" db="EMBL/GenBank/DDBJ databases">
        <title>Genomic Encyclopedia of Type Strains, Phase IV (KMG-IV): sequencing the most valuable type-strain genomes for metagenomic binning, comparative biology and taxonomic classification.</title>
        <authorList>
            <person name="Goeker M."/>
        </authorList>
    </citation>
    <scope>NUCLEOTIDE SEQUENCE [LARGE SCALE GENOMIC DNA]</scope>
    <source>
        <strain evidence="8 9">DSM 26022</strain>
    </source>
</reference>
<evidence type="ECO:0000313" key="9">
    <source>
        <dbReference type="Proteomes" id="UP000256774"/>
    </source>
</evidence>
<dbReference type="FunFam" id="3.30.1490.10:FF:000001">
    <property type="entry name" value="30S ribosomal protein S8"/>
    <property type="match status" value="1"/>
</dbReference>
<dbReference type="GO" id="GO:1990904">
    <property type="term" value="C:ribonucleoprotein complex"/>
    <property type="evidence" value="ECO:0007669"/>
    <property type="project" value="UniProtKB-KW"/>
</dbReference>
<comment type="function">
    <text evidence="6">One of the primary rRNA binding proteins, it binds directly to 16S rRNA central domain where it helps coordinate assembly of the platform of the 30S subunit.</text>
</comment>
<keyword evidence="9" id="KW-1185">Reference proteome</keyword>
<dbReference type="SUPFAM" id="SSF56047">
    <property type="entry name" value="Ribosomal protein S8"/>
    <property type="match status" value="1"/>
</dbReference>
<dbReference type="PANTHER" id="PTHR11758">
    <property type="entry name" value="40S RIBOSOMAL PROTEIN S15A"/>
    <property type="match status" value="1"/>
</dbReference>
<comment type="subunit">
    <text evidence="5 6">Part of the 30S ribosomal subunit. Contacts proteins S5 and S12.</text>
</comment>
<evidence type="ECO:0000256" key="2">
    <source>
        <dbReference type="ARBA" id="ARBA00022980"/>
    </source>
</evidence>
<comment type="caution">
    <text evidence="8">The sequence shown here is derived from an EMBL/GenBank/DDBJ whole genome shotgun (WGS) entry which is preliminary data.</text>
</comment>
<dbReference type="OrthoDB" id="9802617at2"/>
<name>A0A3E0H525_9GAMM</name>
<dbReference type="NCBIfam" id="NF001109">
    <property type="entry name" value="PRK00136.1"/>
    <property type="match status" value="1"/>
</dbReference>
<keyword evidence="6" id="KW-0694">RNA-binding</keyword>
<dbReference type="HAMAP" id="MF_01302_B">
    <property type="entry name" value="Ribosomal_uS8_B"/>
    <property type="match status" value="1"/>
</dbReference>
<keyword evidence="6" id="KW-0699">rRNA-binding</keyword>
<dbReference type="AlphaFoldDB" id="A0A3E0H525"/>
<dbReference type="PROSITE" id="PS00053">
    <property type="entry name" value="RIBOSOMAL_S8"/>
    <property type="match status" value="1"/>
</dbReference>
<protein>
    <recommendedName>
        <fullName evidence="4 6">Small ribosomal subunit protein uS8</fullName>
    </recommendedName>
</protein>
<dbReference type="GO" id="GO:0005840">
    <property type="term" value="C:ribosome"/>
    <property type="evidence" value="ECO:0007669"/>
    <property type="project" value="UniProtKB-KW"/>
</dbReference>
<evidence type="ECO:0000313" key="8">
    <source>
        <dbReference type="EMBL" id="REH38651.1"/>
    </source>
</evidence>
<dbReference type="Gene3D" id="3.30.1370.30">
    <property type="match status" value="1"/>
</dbReference>
<dbReference type="InterPro" id="IPR000630">
    <property type="entry name" value="Ribosomal_uS8"/>
</dbReference>
<comment type="similarity">
    <text evidence="1 6 7">Belongs to the universal ribosomal protein uS8 family.</text>
</comment>